<protein>
    <submittedName>
        <fullName evidence="1">Nuclear factor, erythroid 2 like 1</fullName>
    </submittedName>
</protein>
<reference evidence="1" key="2">
    <citation type="submission" date="2020-03" db="EMBL/GenBank/DDBJ databases">
        <authorList>
            <consortium name="Environmental Genome Science Research Promotion Project"/>
            <person name="Nakajima N."/>
            <person name="Onuma M."/>
            <person name="Endoh D."/>
        </authorList>
    </citation>
    <scope>NUCLEOTIDE SEQUENCE</scope>
</reference>
<dbReference type="AlphaFoldDB" id="A0A6G1R2R7"/>
<accession>A0A6G1R2R7</accession>
<proteinExistence type="predicted"/>
<reference evidence="1" key="1">
    <citation type="submission" date="2020-03" db="EMBL/GenBank/DDBJ databases">
        <title>Okinawa Rail whole genome shotgun sequence.</title>
        <authorList>
            <person name="Nakajima N."/>
            <person name="Onuma M."/>
            <person name="Endoh D."/>
        </authorList>
    </citation>
    <scope>NUCLEOTIDE SEQUENCE</scope>
</reference>
<evidence type="ECO:0000313" key="1">
    <source>
        <dbReference type="EMBL" id="LAC32690.1"/>
    </source>
</evidence>
<dbReference type="EMBL" id="ICPP01000046">
    <property type="protein sequence ID" value="LAC32690.1"/>
    <property type="molecule type" value="Transcribed_RNA"/>
</dbReference>
<name>A0A6G1R2R7_9GRUI</name>
<sequence length="106" mass="11636">MAHNNIFGEIKLMFLEEGFDPIEVSQLFEELGSDWDSSRSTTSCSVCSEGSVGYSSDVKSVSSHGLGAVGGHSQGDSKYGHVEYLSDSERSRGDRLQLFLHNHTYN</sequence>
<organism evidence="1">
    <name type="scientific">Hypotaenidia okinawae</name>
    <dbReference type="NCBI Taxonomy" id="2861861"/>
    <lineage>
        <taxon>Eukaryota</taxon>
        <taxon>Metazoa</taxon>
        <taxon>Chordata</taxon>
        <taxon>Craniata</taxon>
        <taxon>Vertebrata</taxon>
        <taxon>Euteleostomi</taxon>
        <taxon>Archelosauria</taxon>
        <taxon>Archosauria</taxon>
        <taxon>Dinosauria</taxon>
        <taxon>Saurischia</taxon>
        <taxon>Theropoda</taxon>
        <taxon>Coelurosauria</taxon>
        <taxon>Aves</taxon>
        <taxon>Neognathae</taxon>
        <taxon>Neoaves</taxon>
        <taxon>Gruiformes</taxon>
        <taxon>Rallidae</taxon>
        <taxon>Hypotaenidia</taxon>
    </lineage>
</organism>